<keyword evidence="7" id="KW-0812">Transmembrane</keyword>
<protein>
    <recommendedName>
        <fullName evidence="4">GDP-Man:Man(3)GlcNAc(2)-PP-Dol alpha-1,2-mannosyltransferase</fullName>
        <ecNumber evidence="3">2.4.1.131</ecNumber>
    </recommendedName>
</protein>
<keyword evidence="5 14" id="KW-0328">Glycosyltransferase</keyword>
<evidence type="ECO:0000259" key="13">
    <source>
        <dbReference type="Pfam" id="PF15924"/>
    </source>
</evidence>
<evidence type="ECO:0000256" key="5">
    <source>
        <dbReference type="ARBA" id="ARBA00022676"/>
    </source>
</evidence>
<dbReference type="GO" id="GO:0005789">
    <property type="term" value="C:endoplasmic reticulum membrane"/>
    <property type="evidence" value="ECO:0007669"/>
    <property type="project" value="UniProtKB-SubCell"/>
</dbReference>
<keyword evidence="10" id="KW-0472">Membrane</keyword>
<dbReference type="ExpressionAtlas" id="A0A1D6KEP8">
    <property type="expression patterns" value="baseline and differential"/>
</dbReference>
<dbReference type="PANTHER" id="PTHR45919">
    <property type="entry name" value="GDP-MAN:MAN(3)GLCNAC(2)-PP-DOL ALPHA-1,2-MANNOSYLTRANSFERASE"/>
    <property type="match status" value="1"/>
</dbReference>
<dbReference type="Pfam" id="PF15924">
    <property type="entry name" value="ALG11_N"/>
    <property type="match status" value="1"/>
</dbReference>
<keyword evidence="8" id="KW-0256">Endoplasmic reticulum</keyword>
<evidence type="ECO:0000256" key="6">
    <source>
        <dbReference type="ARBA" id="ARBA00022679"/>
    </source>
</evidence>
<evidence type="ECO:0000313" key="14">
    <source>
        <dbReference type="EMBL" id="ONM01624.1"/>
    </source>
</evidence>
<organism evidence="14">
    <name type="scientific">Zea mays</name>
    <name type="common">Maize</name>
    <dbReference type="NCBI Taxonomy" id="4577"/>
    <lineage>
        <taxon>Eukaryota</taxon>
        <taxon>Viridiplantae</taxon>
        <taxon>Streptophyta</taxon>
        <taxon>Embryophyta</taxon>
        <taxon>Tracheophyta</taxon>
        <taxon>Spermatophyta</taxon>
        <taxon>Magnoliopsida</taxon>
        <taxon>Liliopsida</taxon>
        <taxon>Poales</taxon>
        <taxon>Poaceae</taxon>
        <taxon>PACMAD clade</taxon>
        <taxon>Panicoideae</taxon>
        <taxon>Andropogonodae</taxon>
        <taxon>Andropogoneae</taxon>
        <taxon>Tripsacinae</taxon>
        <taxon>Zea</taxon>
    </lineage>
</organism>
<dbReference type="InterPro" id="IPR031814">
    <property type="entry name" value="ALG11_N"/>
</dbReference>
<evidence type="ECO:0000256" key="4">
    <source>
        <dbReference type="ARBA" id="ARBA00022018"/>
    </source>
</evidence>
<feature type="domain" description="ALG11 mannosyltransferase N-terminal" evidence="13">
    <location>
        <begin position="32"/>
        <end position="200"/>
    </location>
</feature>
<dbReference type="AlphaFoldDB" id="A0A1D6KEP8"/>
<evidence type="ECO:0000256" key="7">
    <source>
        <dbReference type="ARBA" id="ARBA00022692"/>
    </source>
</evidence>
<evidence type="ECO:0000256" key="8">
    <source>
        <dbReference type="ARBA" id="ARBA00022824"/>
    </source>
</evidence>
<feature type="domain" description="Glycosyl transferase family 1" evidence="12">
    <location>
        <begin position="204"/>
        <end position="332"/>
    </location>
</feature>
<evidence type="ECO:0000256" key="1">
    <source>
        <dbReference type="ARBA" id="ARBA00004389"/>
    </source>
</evidence>
<comment type="pathway">
    <text evidence="2">Protein modification; protein glycosylation.</text>
</comment>
<comment type="catalytic activity">
    <reaction evidence="11">
        <text>an alpha-D-Man-(1-&gt;3)-[alpha-D-Man-(1-&gt;6)]-beta-D-Man-(1-&gt;4)-beta-D-GlcNAc-(1-&gt;4)-alpha-D-GlcNAc-diphospho-di-trans,poly-cis-dolichol + 2 GDP-alpha-D-mannose = an alpha-D-Man-(1-&gt;2)-alpha-D-Man-(1-&gt;2)-alpha-D-Man-(1-&gt;3)-[alpha-D-Man-(1-&gt;6)]-beta-D-Man-(1-&gt;4)-beta-D-GlcNAc-(1-&gt;4)-alpha-D-GlcNAc-diphospho-di-trans,poly-cis-dolichol + 2 GDP + 2 H(+)</text>
        <dbReference type="Rhea" id="RHEA:29523"/>
        <dbReference type="Rhea" id="RHEA-COMP:19515"/>
        <dbReference type="Rhea" id="RHEA-COMP:19516"/>
        <dbReference type="ChEBI" id="CHEBI:15378"/>
        <dbReference type="ChEBI" id="CHEBI:57527"/>
        <dbReference type="ChEBI" id="CHEBI:58189"/>
        <dbReference type="ChEBI" id="CHEBI:132511"/>
        <dbReference type="ChEBI" id="CHEBI:132515"/>
        <dbReference type="EC" id="2.4.1.131"/>
    </reaction>
    <physiologicalReaction direction="left-to-right" evidence="11">
        <dbReference type="Rhea" id="RHEA:29524"/>
    </physiologicalReaction>
</comment>
<dbReference type="Pfam" id="PF00534">
    <property type="entry name" value="Glycos_transf_1"/>
    <property type="match status" value="1"/>
</dbReference>
<dbReference type="SUPFAM" id="SSF53756">
    <property type="entry name" value="UDP-Glycosyltransferase/glycogen phosphorylase"/>
    <property type="match status" value="1"/>
</dbReference>
<gene>
    <name evidence="14" type="ORF">ZEAMMB73_Zm00001d030863</name>
</gene>
<dbReference type="GO" id="GO:0004377">
    <property type="term" value="F:GDP-Man:Man(3)GlcNAc(2)-PP-Dol alpha-1,2-mannosyltransferase activity"/>
    <property type="evidence" value="ECO:0007669"/>
    <property type="project" value="UniProtKB-EC"/>
</dbReference>
<evidence type="ECO:0000259" key="12">
    <source>
        <dbReference type="Pfam" id="PF00534"/>
    </source>
</evidence>
<evidence type="ECO:0000256" key="10">
    <source>
        <dbReference type="ARBA" id="ARBA00023136"/>
    </source>
</evidence>
<reference evidence="14" key="1">
    <citation type="submission" date="2015-12" db="EMBL/GenBank/DDBJ databases">
        <title>Update maize B73 reference genome by single molecule sequencing technologies.</title>
        <authorList>
            <consortium name="Maize Genome Sequencing Project"/>
            <person name="Ware D."/>
        </authorList>
    </citation>
    <scope>NUCLEOTIDE SEQUENCE [LARGE SCALE GENOMIC DNA]</scope>
    <source>
        <tissue evidence="14">Seedling</tissue>
    </source>
</reference>
<evidence type="ECO:0000256" key="11">
    <source>
        <dbReference type="ARBA" id="ARBA00045065"/>
    </source>
</evidence>
<proteinExistence type="predicted"/>
<dbReference type="EMBL" id="CM007647">
    <property type="protein sequence ID" value="ONM01624.1"/>
    <property type="molecule type" value="Genomic_DNA"/>
</dbReference>
<dbReference type="EC" id="2.4.1.131" evidence="3"/>
<dbReference type="InterPro" id="IPR001296">
    <property type="entry name" value="Glyco_trans_1"/>
</dbReference>
<name>A0A1D6KEP8_MAIZE</name>
<evidence type="ECO:0000256" key="2">
    <source>
        <dbReference type="ARBA" id="ARBA00004922"/>
    </source>
</evidence>
<dbReference type="InterPro" id="IPR038013">
    <property type="entry name" value="ALG11"/>
</dbReference>
<sequence>MAILVGLVAVLSALFAAALRRLLISCRHPAYAAGFFHPYTNDGGGGERVLWCAVRAVQELCPDLPCAVYTGDADAAPEALAARALDRFGVRLLRPPQVVHLNKRKWIEASTYPHFTMIGQSLGSVYLAWEALTKFTPQFYFDTSGYAFAYPLARLFGCKVICYTHYPTISSDMVERVKHRSSMYNNNSLIAGRYALLRPKIQFVGSCRNKEDLDRLQKLKDRSTELHIDELVEFHKDISYRDLVQFLGGAIAGLHSMTDEHFGISVVEYMAAGAIPIAHKSAGPMMDIVLDEDGHQTGFLASEKEEFTEAIIKVLRMPESGRQEMAAAARKRAQRFSDQRFHQDFTETVRPILSAREG</sequence>
<accession>A0A1D6KEP8</accession>
<dbReference type="Gene3D" id="3.40.50.2000">
    <property type="entry name" value="Glycogen Phosphorylase B"/>
    <property type="match status" value="1"/>
</dbReference>
<keyword evidence="6 14" id="KW-0808">Transferase</keyword>
<keyword evidence="9" id="KW-1133">Transmembrane helix</keyword>
<evidence type="ECO:0000256" key="3">
    <source>
        <dbReference type="ARBA" id="ARBA00012645"/>
    </source>
</evidence>
<comment type="subcellular location">
    <subcellularLocation>
        <location evidence="1">Endoplasmic reticulum membrane</location>
        <topology evidence="1">Single-pass membrane protein</topology>
    </subcellularLocation>
</comment>
<evidence type="ECO:0000256" key="9">
    <source>
        <dbReference type="ARBA" id="ARBA00022989"/>
    </source>
</evidence>
<dbReference type="PANTHER" id="PTHR45919:SF1">
    <property type="entry name" value="GDP-MAN:MAN(3)GLCNAC(2)-PP-DOL ALPHA-1,2-MANNOSYLTRANSFERASE"/>
    <property type="match status" value="1"/>
</dbReference>